<name>A0A899FZ80_9ASCO</name>
<evidence type="ECO:0000313" key="4">
    <source>
        <dbReference type="Proteomes" id="UP000663699"/>
    </source>
</evidence>
<dbReference type="PANTHER" id="PTHR18460">
    <property type="entry name" value="TEL2 INTERACTING PROTEIN 1 TTI1 FAMILY MEMBER"/>
    <property type="match status" value="1"/>
</dbReference>
<dbReference type="InterPro" id="IPR016024">
    <property type="entry name" value="ARM-type_fold"/>
</dbReference>
<evidence type="ECO:0000259" key="1">
    <source>
        <dbReference type="Pfam" id="PF24173"/>
    </source>
</evidence>
<dbReference type="InterPro" id="IPR049362">
    <property type="entry name" value="TTI1_rpt"/>
</dbReference>
<dbReference type="InterPro" id="IPR057567">
    <property type="entry name" value="TPR_TTI1_C"/>
</dbReference>
<organism evidence="3 4">
    <name type="scientific">Pneumocystis wakefieldiae</name>
    <dbReference type="NCBI Taxonomy" id="38082"/>
    <lineage>
        <taxon>Eukaryota</taxon>
        <taxon>Fungi</taxon>
        <taxon>Dikarya</taxon>
        <taxon>Ascomycota</taxon>
        <taxon>Taphrinomycotina</taxon>
        <taxon>Pneumocystomycetes</taxon>
        <taxon>Pneumocystaceae</taxon>
        <taxon>Pneumocystis</taxon>
    </lineage>
</organism>
<dbReference type="Pfam" id="PF24181">
    <property type="entry name" value="TPR_TTI1_C"/>
    <property type="match status" value="1"/>
</dbReference>
<reference evidence="3" key="1">
    <citation type="submission" date="2020-06" db="EMBL/GenBank/DDBJ databases">
        <title>Genomes of multiple members of Pneumocystis genus reveal paths to human pathogen Pneumocystis jirovecii.</title>
        <authorList>
            <person name="Cisse O.H."/>
            <person name="Ma L."/>
            <person name="Dekker J."/>
            <person name="Khil P."/>
            <person name="Jo J."/>
            <person name="Brenchley J."/>
            <person name="Blair R."/>
            <person name="Pahar B."/>
            <person name="Chabe M."/>
            <person name="Van Rompay K.A."/>
            <person name="Keesler R."/>
            <person name="Sukura A."/>
            <person name="Hirsch V."/>
            <person name="Kutty G."/>
            <person name="Liu Y."/>
            <person name="Peng L."/>
            <person name="Chen J."/>
            <person name="Song J."/>
            <person name="Weissenbacher-Lang C."/>
            <person name="Xu J."/>
            <person name="Upham N.S."/>
            <person name="Stajich J.E."/>
            <person name="Cuomo C.A."/>
            <person name="Cushion M.T."/>
            <person name="Kovacs J.A."/>
        </authorList>
    </citation>
    <scope>NUCLEOTIDE SEQUENCE</scope>
    <source>
        <strain evidence="3">2A</strain>
    </source>
</reference>
<keyword evidence="4" id="KW-1185">Reference proteome</keyword>
<feature type="domain" description="TTI1 N-terminal TPR" evidence="1">
    <location>
        <begin position="10"/>
        <end position="345"/>
    </location>
</feature>
<dbReference type="Proteomes" id="UP000663699">
    <property type="component" value="Chromosome 8"/>
</dbReference>
<dbReference type="Pfam" id="PF24173">
    <property type="entry name" value="TPR_TTI1_N"/>
    <property type="match status" value="1"/>
</dbReference>
<accession>A0A899FZ80</accession>
<dbReference type="InterPro" id="IPR057566">
    <property type="entry name" value="TPR_TTI1_N"/>
</dbReference>
<dbReference type="EMBL" id="CP054539">
    <property type="protein sequence ID" value="QSL65826.1"/>
    <property type="molecule type" value="Genomic_DNA"/>
</dbReference>
<dbReference type="OrthoDB" id="49511at2759"/>
<dbReference type="AlphaFoldDB" id="A0A899FZ80"/>
<gene>
    <name evidence="3" type="ORF">MERGE_000104</name>
</gene>
<dbReference type="GO" id="GO:0005737">
    <property type="term" value="C:cytoplasm"/>
    <property type="evidence" value="ECO:0007669"/>
    <property type="project" value="TreeGrafter"/>
</dbReference>
<dbReference type="SUPFAM" id="SSF48371">
    <property type="entry name" value="ARM repeat"/>
    <property type="match status" value="2"/>
</dbReference>
<evidence type="ECO:0000259" key="2">
    <source>
        <dbReference type="Pfam" id="PF24181"/>
    </source>
</evidence>
<protein>
    <submittedName>
        <fullName evidence="3">Uncharacterized protein</fullName>
    </submittedName>
</protein>
<evidence type="ECO:0000313" key="3">
    <source>
        <dbReference type="EMBL" id="QSL65826.1"/>
    </source>
</evidence>
<proteinExistence type="predicted"/>
<sequence>MGTKSELSAFARLKPVCMRLSCVWTGSTLQPDIYPSLDALHRLLSSFTSEEPLGCTVSDYVFLPLSHLWRGYSTLDDRLKEALLRCTNHLIRIGWGLDMSDALFRQLCILLTGFVRPVSGLERNLPEDLCLEALDGLYILFSSRKESQKCLGNGGKGLDGGLVAMTGYTVSVLLEIYEKTLWNRLQNKCLDVLQVFLLEVVQDKGVLRRFLPGIMSTVCQSLANGKVKHSRAIIASIVLSRRLLEACFADGSLEGVLHGLDVDTIDQKMTLDHIRNMSIADSSVLESNKHVSEVSDDALEGKAPIGSREWLMSTRKRVYTVCNVLLGLKAHSNKQALYNCIQLLLSTILFLAGDLEESIQNVSVKFLFQIEEHKYPQQDLEDLVNILLKEHLDAWPRLNLLSNEDAKRHHLISMMHIVSFLSKRHLESSFVFDFLIHRISDSLHFAKDIKISKKTDLVQSFLYFNAQDLSESHTYSGLKFPVLRFENIEDDSTFFALENLFATFGRYSSVKFLNSLLYKIKMSTYEPRTNVLRWIFLCNLRHMVHNSSPHDQHIDVNMERIYMDVYTDSLNYISEFSSYMYDEAMDCSLSQDKVVHICLDLEMISLIAKKLGEQFRIEFVDCLYPIVYLLGSHSEAIVQHARTCLNNLTLYCGYDSIQDLLIGNVDYLINAINLKLNTFDVFPTGPAFLIILLRLVGSTMVPYLEDVVDSVFVVLDNYHGYSNLVSFFFSFLNEVVRINGMVERPKIAQVAQDDIHGTGPCSEVIQIATRIRSLYHTDATEAIETTCDSLDHSTSLENPSNHMNKITLKIIQKISNKSQMFLNHQSSNIRNELLKMLSVSIPFLASDERSFLPFINDIWPLVISQLDLNEVTSVITSSLNVIALLCIYAKNFMTSRLSKHGIKILCNLLNTSCQQNINGITDKFSRSVNIQNGIFATFDAAIENVKLPDKSVDKIIESVISFLKEPSKGLEIEGLRKTLERRHPDKLWLSMLPFTNFKASIHLSEDNSLFPQVVL</sequence>
<dbReference type="Pfam" id="PF21547">
    <property type="entry name" value="TTI1"/>
    <property type="match status" value="1"/>
</dbReference>
<feature type="domain" description="TTI1 C-terminal TPR" evidence="2">
    <location>
        <begin position="804"/>
        <end position="965"/>
    </location>
</feature>
<dbReference type="PANTHER" id="PTHR18460:SF3">
    <property type="entry name" value="TELO2-INTERACTING PROTEIN 1 HOMOLOG"/>
    <property type="match status" value="1"/>
</dbReference>
<dbReference type="InterPro" id="IPR052587">
    <property type="entry name" value="TELO2-interacting_protein_1"/>
</dbReference>